<evidence type="ECO:0000313" key="2">
    <source>
        <dbReference type="EMBL" id="MFD1609122.1"/>
    </source>
</evidence>
<dbReference type="EMBL" id="JBHUDE010000148">
    <property type="protein sequence ID" value="MFD1609122.1"/>
    <property type="molecule type" value="Genomic_DNA"/>
</dbReference>
<proteinExistence type="predicted"/>
<keyword evidence="3" id="KW-1185">Reference proteome</keyword>
<protein>
    <submittedName>
        <fullName evidence="2">Uncharacterized protein</fullName>
    </submittedName>
</protein>
<keyword evidence="1" id="KW-1133">Transmembrane helix</keyword>
<dbReference type="RefSeq" id="WP_251517381.1">
    <property type="nucleotide sequence ID" value="NZ_JAMBON010000056.1"/>
</dbReference>
<organism evidence="2 3">
    <name type="scientific">Oceanobacillus luteolus</name>
    <dbReference type="NCBI Taxonomy" id="1274358"/>
    <lineage>
        <taxon>Bacteria</taxon>
        <taxon>Bacillati</taxon>
        <taxon>Bacillota</taxon>
        <taxon>Bacilli</taxon>
        <taxon>Bacillales</taxon>
        <taxon>Bacillaceae</taxon>
        <taxon>Oceanobacillus</taxon>
    </lineage>
</organism>
<gene>
    <name evidence="2" type="ORF">ACFSBH_16015</name>
</gene>
<evidence type="ECO:0000256" key="1">
    <source>
        <dbReference type="SAM" id="Phobius"/>
    </source>
</evidence>
<sequence length="58" mass="6711">MVTDTPIRSSNLEEVLVLLIIGFTVMKVRCMYLILLLHFIMDEEKNHLIVVIPKKRSG</sequence>
<feature type="transmembrane region" description="Helical" evidence="1">
    <location>
        <begin position="15"/>
        <end position="40"/>
    </location>
</feature>
<name>A0ABW4HVQ8_9BACI</name>
<comment type="caution">
    <text evidence="2">The sequence shown here is derived from an EMBL/GenBank/DDBJ whole genome shotgun (WGS) entry which is preliminary data.</text>
</comment>
<dbReference type="Proteomes" id="UP001597221">
    <property type="component" value="Unassembled WGS sequence"/>
</dbReference>
<accession>A0ABW4HVQ8</accession>
<evidence type="ECO:0000313" key="3">
    <source>
        <dbReference type="Proteomes" id="UP001597221"/>
    </source>
</evidence>
<keyword evidence="1" id="KW-0812">Transmembrane</keyword>
<keyword evidence="1" id="KW-0472">Membrane</keyword>
<reference evidence="3" key="1">
    <citation type="journal article" date="2019" name="Int. J. Syst. Evol. Microbiol.">
        <title>The Global Catalogue of Microorganisms (GCM) 10K type strain sequencing project: providing services to taxonomists for standard genome sequencing and annotation.</title>
        <authorList>
            <consortium name="The Broad Institute Genomics Platform"/>
            <consortium name="The Broad Institute Genome Sequencing Center for Infectious Disease"/>
            <person name="Wu L."/>
            <person name="Ma J."/>
        </authorList>
    </citation>
    <scope>NUCLEOTIDE SEQUENCE [LARGE SCALE GENOMIC DNA]</scope>
    <source>
        <strain evidence="3">CGMCC 1.12376</strain>
    </source>
</reference>